<dbReference type="Pfam" id="PF17201">
    <property type="entry name" value="Cache_3-Cache_2"/>
    <property type="match status" value="1"/>
</dbReference>
<protein>
    <submittedName>
        <fullName evidence="7">Cache 3/Cache 2 fusion domain-containing protein</fullName>
    </submittedName>
</protein>
<dbReference type="SUPFAM" id="SSF158472">
    <property type="entry name" value="HAMP domain-like"/>
    <property type="match status" value="1"/>
</dbReference>
<sequence length="631" mass="71653">MNKRFVPLSSKLGISFGLLIILVLLFASFITYSRIETVITENVDANLDTSSALIAKIVETSIENKRGEIIKDLIVAQHYIGDDIAVGPSVNKPLLAYDPIREKSYELQAPSLFIASEDVSLNHGIVDQIAQKTEGVASLFVLTKEGFLCVSSSDRSSSTYHGIGWLIPNDSSMNTLVMREGTWYSRDYDYINKEWVFTGYQLLYEDGNVVALMYTSQAQVDMQALREQLLSVPVGKEGVPYIVDYLGRVVVHPKEEGKQLMNHQDIVNLVFQRNGRIQYSQIDAETGKSTNHLAYFKYISEMNWIVIVGSTMHDFYGSLYAIRSIFIVIFGISLIVAQVLGFLIGRRITKPITLITKKIKELSEGEVNLLSSLSIGSNDEVGRLAEYFNTFVKKLKNINDLERHGIDIMLRDSQMKALQAQINPHFLYNTLETIRFMISMKDDRAVEMIKLLAKLFRISMGDGEMYVTLRKELEHAQLYIDLQRYRYSDRFSVVWDVEEKLLDLYTLRFILQPIVENSILHAFNEIGNGGIITIRAHEVEEKVHITVIDNGQGIDEQTLMRVRSDLKDSASIHSVGLRNVRDRITLNFGSLYDLKITSSQEGTIVVMVLPYLPLKPKTTYISENSKPVFLY</sequence>
<reference evidence="8" key="1">
    <citation type="journal article" date="2024" name="J Bioinform Genom">
        <title>Complete genome sequence of the type strain bacterium Sphaerochaeta associata GLS2t (VKM B-2742)t.</title>
        <authorList>
            <person name="Troshina O.Y."/>
            <person name="Tepeeva A.N."/>
            <person name="Arzamasceva V.O."/>
            <person name="Whitman W.B."/>
            <person name="Varghese N."/>
            <person name="Shapiro N."/>
            <person name="Woyke T."/>
            <person name="Kripides N.C."/>
            <person name="Vasilenko O.V."/>
        </authorList>
    </citation>
    <scope>NUCLEOTIDE SEQUENCE [LARGE SCALE GENOMIC DNA]</scope>
    <source>
        <strain evidence="8">GLS2T</strain>
    </source>
</reference>
<evidence type="ECO:0000256" key="5">
    <source>
        <dbReference type="SAM" id="Phobius"/>
    </source>
</evidence>
<dbReference type="CDD" id="cd18774">
    <property type="entry name" value="PDC2_HK_sensor"/>
    <property type="match status" value="1"/>
</dbReference>
<dbReference type="InterPro" id="IPR010559">
    <property type="entry name" value="Sig_transdc_His_kin_internal"/>
</dbReference>
<keyword evidence="3" id="KW-0808">Transferase</keyword>
<keyword evidence="5" id="KW-1133">Transmembrane helix</keyword>
<evidence type="ECO:0000256" key="4">
    <source>
        <dbReference type="ARBA" id="ARBA00022777"/>
    </source>
</evidence>
<dbReference type="Pfam" id="PF06580">
    <property type="entry name" value="His_kinase"/>
    <property type="match status" value="1"/>
</dbReference>
<dbReference type="InterPro" id="IPR036890">
    <property type="entry name" value="HATPase_C_sf"/>
</dbReference>
<organism evidence="7 8">
    <name type="scientific">Sphaerochaeta associata</name>
    <dbReference type="NCBI Taxonomy" id="1129264"/>
    <lineage>
        <taxon>Bacteria</taxon>
        <taxon>Pseudomonadati</taxon>
        <taxon>Spirochaetota</taxon>
        <taxon>Spirochaetia</taxon>
        <taxon>Spirochaetales</taxon>
        <taxon>Sphaerochaetaceae</taxon>
        <taxon>Sphaerochaeta</taxon>
    </lineage>
</organism>
<feature type="transmembrane region" description="Helical" evidence="5">
    <location>
        <begin position="12"/>
        <end position="32"/>
    </location>
</feature>
<evidence type="ECO:0000256" key="2">
    <source>
        <dbReference type="ARBA" id="ARBA00022553"/>
    </source>
</evidence>
<dbReference type="PANTHER" id="PTHR34220:SF7">
    <property type="entry name" value="SENSOR HISTIDINE KINASE YPDA"/>
    <property type="match status" value="1"/>
</dbReference>
<dbReference type="Pfam" id="PF02518">
    <property type="entry name" value="HATPase_c"/>
    <property type="match status" value="1"/>
</dbReference>
<dbReference type="PANTHER" id="PTHR34220">
    <property type="entry name" value="SENSOR HISTIDINE KINASE YPDA"/>
    <property type="match status" value="1"/>
</dbReference>
<proteinExistence type="predicted"/>
<keyword evidence="8" id="KW-1185">Reference proteome</keyword>
<comment type="subcellular location">
    <subcellularLocation>
        <location evidence="1">Membrane</location>
    </subcellularLocation>
</comment>
<dbReference type="InterPro" id="IPR050640">
    <property type="entry name" value="Bact_2-comp_sensor_kinase"/>
</dbReference>
<dbReference type="PROSITE" id="PS50885">
    <property type="entry name" value="HAMP"/>
    <property type="match status" value="1"/>
</dbReference>
<gene>
    <name evidence="7" type="ORF">MUG09_08660</name>
</gene>
<dbReference type="EMBL" id="CP094929">
    <property type="protein sequence ID" value="UOM49625.1"/>
    <property type="molecule type" value="Genomic_DNA"/>
</dbReference>
<evidence type="ECO:0000313" key="8">
    <source>
        <dbReference type="Proteomes" id="UP000829708"/>
    </source>
</evidence>
<dbReference type="Gene3D" id="6.10.340.10">
    <property type="match status" value="1"/>
</dbReference>
<dbReference type="Proteomes" id="UP000829708">
    <property type="component" value="Chromosome"/>
</dbReference>
<dbReference type="InterPro" id="IPR003660">
    <property type="entry name" value="HAMP_dom"/>
</dbReference>
<feature type="domain" description="HAMP" evidence="6">
    <location>
        <begin position="346"/>
        <end position="400"/>
    </location>
</feature>
<evidence type="ECO:0000259" key="6">
    <source>
        <dbReference type="PROSITE" id="PS50885"/>
    </source>
</evidence>
<keyword evidence="5" id="KW-0812">Transmembrane</keyword>
<dbReference type="SMART" id="SM00387">
    <property type="entry name" value="HATPase_c"/>
    <property type="match status" value="1"/>
</dbReference>
<dbReference type="CDD" id="cd06225">
    <property type="entry name" value="HAMP"/>
    <property type="match status" value="1"/>
</dbReference>
<dbReference type="RefSeq" id="WP_244771019.1">
    <property type="nucleotide sequence ID" value="NZ_CP094929.1"/>
</dbReference>
<dbReference type="SMART" id="SM00304">
    <property type="entry name" value="HAMP"/>
    <property type="match status" value="1"/>
</dbReference>
<keyword evidence="5" id="KW-0472">Membrane</keyword>
<accession>A0ABY4D641</accession>
<dbReference type="InterPro" id="IPR033462">
    <property type="entry name" value="Cache_3-Cache_2"/>
</dbReference>
<dbReference type="Gene3D" id="3.30.565.10">
    <property type="entry name" value="Histidine kinase-like ATPase, C-terminal domain"/>
    <property type="match status" value="1"/>
</dbReference>
<name>A0ABY4D641_9SPIR</name>
<dbReference type="InterPro" id="IPR003594">
    <property type="entry name" value="HATPase_dom"/>
</dbReference>
<evidence type="ECO:0000313" key="7">
    <source>
        <dbReference type="EMBL" id="UOM49625.1"/>
    </source>
</evidence>
<keyword evidence="2" id="KW-0597">Phosphoprotein</keyword>
<dbReference type="Gene3D" id="3.30.450.20">
    <property type="entry name" value="PAS domain"/>
    <property type="match status" value="1"/>
</dbReference>
<keyword evidence="4" id="KW-0418">Kinase</keyword>
<feature type="transmembrane region" description="Helical" evidence="5">
    <location>
        <begin position="320"/>
        <end position="344"/>
    </location>
</feature>
<evidence type="ECO:0000256" key="3">
    <source>
        <dbReference type="ARBA" id="ARBA00022679"/>
    </source>
</evidence>
<evidence type="ECO:0000256" key="1">
    <source>
        <dbReference type="ARBA" id="ARBA00004370"/>
    </source>
</evidence>
<dbReference type="SUPFAM" id="SSF55874">
    <property type="entry name" value="ATPase domain of HSP90 chaperone/DNA topoisomerase II/histidine kinase"/>
    <property type="match status" value="1"/>
</dbReference>
<dbReference type="Pfam" id="PF00672">
    <property type="entry name" value="HAMP"/>
    <property type="match status" value="1"/>
</dbReference>